<dbReference type="InterPro" id="IPR001455">
    <property type="entry name" value="TusA-like"/>
</dbReference>
<reference evidence="2" key="1">
    <citation type="submission" date="2018-06" db="EMBL/GenBank/DDBJ databases">
        <authorList>
            <person name="Zhirakovskaya E."/>
        </authorList>
    </citation>
    <scope>NUCLEOTIDE SEQUENCE</scope>
</reference>
<dbReference type="InterPro" id="IPR019870">
    <property type="entry name" value="Se_metab_YedF"/>
</dbReference>
<dbReference type="Pfam" id="PF01206">
    <property type="entry name" value="TusA"/>
    <property type="match status" value="1"/>
</dbReference>
<dbReference type="SUPFAM" id="SSF64307">
    <property type="entry name" value="SirA-like"/>
    <property type="match status" value="1"/>
</dbReference>
<feature type="domain" description="UPF0033" evidence="1">
    <location>
        <begin position="4"/>
        <end position="67"/>
    </location>
</feature>
<dbReference type="InterPro" id="IPR027396">
    <property type="entry name" value="DsrEFH-like"/>
</dbReference>
<dbReference type="EMBL" id="UOEY01000121">
    <property type="protein sequence ID" value="VAW41333.1"/>
    <property type="molecule type" value="Genomic_DNA"/>
</dbReference>
<proteinExistence type="predicted"/>
<protein>
    <recommendedName>
        <fullName evidence="1">UPF0033 domain-containing protein</fullName>
    </recommendedName>
</protein>
<accession>A0A3B0VM41</accession>
<dbReference type="CDD" id="cd03421">
    <property type="entry name" value="SirA_like_N"/>
    <property type="match status" value="1"/>
</dbReference>
<evidence type="ECO:0000259" key="1">
    <source>
        <dbReference type="Pfam" id="PF01206"/>
    </source>
</evidence>
<dbReference type="Gene3D" id="3.30.110.40">
    <property type="entry name" value="TusA-like domain"/>
    <property type="match status" value="1"/>
</dbReference>
<organism evidence="2">
    <name type="scientific">hydrothermal vent metagenome</name>
    <dbReference type="NCBI Taxonomy" id="652676"/>
    <lineage>
        <taxon>unclassified sequences</taxon>
        <taxon>metagenomes</taxon>
        <taxon>ecological metagenomes</taxon>
    </lineage>
</organism>
<name>A0A3B0VM41_9ZZZZ</name>
<dbReference type="AlphaFoldDB" id="A0A3B0VM41"/>
<dbReference type="NCBIfam" id="TIGR03527">
    <property type="entry name" value="selenium_YedF"/>
    <property type="match status" value="1"/>
</dbReference>
<gene>
    <name evidence="2" type="ORF">MNBD_DELTA04-852</name>
</gene>
<dbReference type="SUPFAM" id="SSF75169">
    <property type="entry name" value="DsrEFH-like"/>
    <property type="match status" value="1"/>
</dbReference>
<dbReference type="InterPro" id="IPR036868">
    <property type="entry name" value="TusA-like_sf"/>
</dbReference>
<evidence type="ECO:0000313" key="2">
    <source>
        <dbReference type="EMBL" id="VAW41333.1"/>
    </source>
</evidence>
<sequence>MTNELDCRGLACPAPVLQAKEVLEKDAPDCLTVIVDNEAAWQNVSRFLEYRNFQVSIEKSGHDFRVVGTRTGEDAVAADNKPAPAPAAGDRHNKKILVMVTTDRIGHGDDKLGAGLLINFLKTLKEMGPDLWCLVLLNSGVTLTAPGSAAVPILQELAGEEGVRILVCGTCLEHYRLLDRKQVGETTNMLDIVTGMQLADSVINI</sequence>